<evidence type="ECO:0000256" key="7">
    <source>
        <dbReference type="SAM" id="Phobius"/>
    </source>
</evidence>
<feature type="transmembrane region" description="Helical" evidence="7">
    <location>
        <begin position="20"/>
        <end position="43"/>
    </location>
</feature>
<evidence type="ECO:0000313" key="8">
    <source>
        <dbReference type="EMBL" id="KTB04270.1"/>
    </source>
</evidence>
<evidence type="ECO:0000313" key="9">
    <source>
        <dbReference type="Proteomes" id="UP000054886"/>
    </source>
</evidence>
<sequence>MRVKVKRWVNDAVEEVLDWLLSTIAIYMYITAIICGTFLYFTYPSRTDIRFYSEQDLGTERDAPFYYGCVNTEGYLQAPEYKKMNAAFVMLTRNNELKDVLSSMNSIEAHFNQWFKYPYVFLNDEPFSEEFKKSIREATDADIEFGTLDESQWEFPEEVRNTFEYQNAITDQGDRGILYGNMESYHKMCRFYSGIFYKHPLMQKYEWYWRLEPDVEFFCDLTYDPFFEMHRRNKKYAFTMIIPEIYWTVPNLFRYTKAFIREYGVKVGTLWKLFATNYDILKTDKGRDEFTDYENMVRDDLHQWVKFGGDVEPKLSEKVAIDHLLESETADDDVGLMFLVNRARSKVPLIEDEFEGEEYNLCHFWSNFEIARLDVFDNEVYNSYFQYLEASGGFWKERWGDAPVHSIGLALTLDVDDIHYFRDIGYMHSILKHCPKNSPDLNEFQYKPANKKYKRSSWTRYDTPIEGGSGCRCRCPSKPAEVEDTITFCFEKWMDVTHLKKGEVELYQLFNIEEKEEMVRNDFERHHQQQNQ</sequence>
<dbReference type="GO" id="GO:0006487">
    <property type="term" value="P:protein N-linked glycosylation"/>
    <property type="evidence" value="ECO:0007669"/>
    <property type="project" value="TreeGrafter"/>
</dbReference>
<comment type="similarity">
    <text evidence="2">Belongs to the glycosyltransferase 15 family.</text>
</comment>
<protein>
    <submittedName>
        <fullName evidence="8">Putative mannosyltransferase KTR5</fullName>
    </submittedName>
</protein>
<gene>
    <name evidence="8" type="ORF">AO440_004145</name>
</gene>
<evidence type="ECO:0000256" key="3">
    <source>
        <dbReference type="ARBA" id="ARBA00022676"/>
    </source>
</evidence>
<dbReference type="PANTHER" id="PTHR31121:SF2">
    <property type="entry name" value="MANNOSYLTRANSFERASE KTR5-RELATED"/>
    <property type="match status" value="1"/>
</dbReference>
<keyword evidence="3 8" id="KW-0328">Glycosyltransferase</keyword>
<evidence type="ECO:0000256" key="5">
    <source>
        <dbReference type="ARBA" id="ARBA00022968"/>
    </source>
</evidence>
<dbReference type="AlphaFoldDB" id="A0A0W0CXJ5"/>
<dbReference type="OMA" id="YQHSTIQ"/>
<comment type="caution">
    <text evidence="8">The sequence shown here is derived from an EMBL/GenBank/DDBJ whole genome shotgun (WGS) entry which is preliminary data.</text>
</comment>
<dbReference type="InterPro" id="IPR002685">
    <property type="entry name" value="Glyco_trans_15"/>
</dbReference>
<reference evidence="8 9" key="1">
    <citation type="submission" date="2015-10" db="EMBL/GenBank/DDBJ databases">
        <title>Draft genomes sequences of Candida glabrata isolates 1A, 1B, 2A, 2B, 3A and 3B.</title>
        <authorList>
            <person name="Haavelsrud O.E."/>
            <person name="Gaustad P."/>
        </authorList>
    </citation>
    <scope>NUCLEOTIDE SEQUENCE [LARGE SCALE GENOMIC DNA]</scope>
    <source>
        <strain evidence="8">910700640</strain>
    </source>
</reference>
<dbReference type="PIRSF" id="PIRSF018153">
    <property type="entry name" value="Glyco_trans_15"/>
    <property type="match status" value="1"/>
</dbReference>
<organism evidence="8 9">
    <name type="scientific">Candida glabrata</name>
    <name type="common">Yeast</name>
    <name type="synonym">Torulopsis glabrata</name>
    <dbReference type="NCBI Taxonomy" id="5478"/>
    <lineage>
        <taxon>Eukaryota</taxon>
        <taxon>Fungi</taxon>
        <taxon>Dikarya</taxon>
        <taxon>Ascomycota</taxon>
        <taxon>Saccharomycotina</taxon>
        <taxon>Saccharomycetes</taxon>
        <taxon>Saccharomycetales</taxon>
        <taxon>Saccharomycetaceae</taxon>
        <taxon>Nakaseomyces</taxon>
    </lineage>
</organism>
<dbReference type="GO" id="GO:0000026">
    <property type="term" value="F:alpha-1,2-mannosyltransferase activity"/>
    <property type="evidence" value="ECO:0007669"/>
    <property type="project" value="TreeGrafter"/>
</dbReference>
<dbReference type="PANTHER" id="PTHR31121">
    <property type="entry name" value="ALPHA-1,2 MANNOSYLTRANSFERASE KTR1"/>
    <property type="match status" value="1"/>
</dbReference>
<dbReference type="PhylomeDB" id="A0A0W0CXJ5"/>
<name>A0A0W0CXJ5_CANGB</name>
<dbReference type="GO" id="GO:0016020">
    <property type="term" value="C:membrane"/>
    <property type="evidence" value="ECO:0007669"/>
    <property type="project" value="UniProtKB-SubCell"/>
</dbReference>
<dbReference type="GO" id="GO:0000032">
    <property type="term" value="P:cell wall mannoprotein biosynthetic process"/>
    <property type="evidence" value="ECO:0007669"/>
    <property type="project" value="TreeGrafter"/>
</dbReference>
<dbReference type="SUPFAM" id="SSF53448">
    <property type="entry name" value="Nucleotide-diphospho-sugar transferases"/>
    <property type="match status" value="1"/>
</dbReference>
<dbReference type="VEuPathDB" id="FungiDB:B1J91_M06787g"/>
<proteinExistence type="inferred from homology"/>
<dbReference type="VEuPathDB" id="FungiDB:CAGL0M06787g"/>
<dbReference type="OrthoDB" id="439943at2759"/>
<dbReference type="Gene3D" id="3.90.550.10">
    <property type="entry name" value="Spore Coat Polysaccharide Biosynthesis Protein SpsA, Chain A"/>
    <property type="match status" value="1"/>
</dbReference>
<evidence type="ECO:0000256" key="6">
    <source>
        <dbReference type="PIRSR" id="PIRSR018153-1"/>
    </source>
</evidence>
<evidence type="ECO:0000256" key="2">
    <source>
        <dbReference type="ARBA" id="ARBA00007677"/>
    </source>
</evidence>
<keyword evidence="7" id="KW-0812">Transmembrane</keyword>
<dbReference type="Pfam" id="PF01793">
    <property type="entry name" value="Glyco_transf_15"/>
    <property type="match status" value="2"/>
</dbReference>
<dbReference type="VEuPathDB" id="FungiDB:GVI51_M06743"/>
<keyword evidence="7" id="KW-0472">Membrane</keyword>
<evidence type="ECO:0000256" key="4">
    <source>
        <dbReference type="ARBA" id="ARBA00022679"/>
    </source>
</evidence>
<keyword evidence="4 8" id="KW-0808">Transferase</keyword>
<keyword evidence="7" id="KW-1133">Transmembrane helix</keyword>
<dbReference type="InterPro" id="IPR029044">
    <property type="entry name" value="Nucleotide-diphossugar_trans"/>
</dbReference>
<keyword evidence="5" id="KW-0735">Signal-anchor</keyword>
<accession>A0A0W0CXJ5</accession>
<dbReference type="Proteomes" id="UP000054886">
    <property type="component" value="Unassembled WGS sequence"/>
</dbReference>
<dbReference type="VEuPathDB" id="FungiDB:GWK60_M06743"/>
<dbReference type="GO" id="GO:0005794">
    <property type="term" value="C:Golgi apparatus"/>
    <property type="evidence" value="ECO:0007669"/>
    <property type="project" value="TreeGrafter"/>
</dbReference>
<evidence type="ECO:0000256" key="1">
    <source>
        <dbReference type="ARBA" id="ARBA00004606"/>
    </source>
</evidence>
<feature type="active site" description="Nucleophile" evidence="6">
    <location>
        <position position="369"/>
    </location>
</feature>
<comment type="subcellular location">
    <subcellularLocation>
        <location evidence="1">Membrane</location>
        <topology evidence="1">Single-pass type II membrane protein</topology>
    </subcellularLocation>
</comment>
<dbReference type="EMBL" id="LLZZ01000117">
    <property type="protein sequence ID" value="KTB04270.1"/>
    <property type="molecule type" value="Genomic_DNA"/>
</dbReference>